<dbReference type="InterPro" id="IPR023052">
    <property type="entry name" value="Cell_div_SepF"/>
</dbReference>
<reference evidence="7 8" key="1">
    <citation type="submission" date="2020-08" db="EMBL/GenBank/DDBJ databases">
        <title>Sequencing the genomes of 1000 actinobacteria strains.</title>
        <authorList>
            <person name="Klenk H.-P."/>
        </authorList>
    </citation>
    <scope>NUCLEOTIDE SEQUENCE [LARGE SCALE GENOMIC DNA]</scope>
    <source>
        <strain evidence="7 8">DSM 45784</strain>
    </source>
</reference>
<evidence type="ECO:0000256" key="2">
    <source>
        <dbReference type="ARBA" id="ARBA00023210"/>
    </source>
</evidence>
<keyword evidence="3 5" id="KW-0131">Cell cycle</keyword>
<dbReference type="Pfam" id="PF04472">
    <property type="entry name" value="SepF"/>
    <property type="match status" value="1"/>
</dbReference>
<dbReference type="InterPro" id="IPR007561">
    <property type="entry name" value="Cell_div_SepF/SepF-rel"/>
</dbReference>
<dbReference type="HAMAP" id="MF_01197">
    <property type="entry name" value="SepF"/>
    <property type="match status" value="1"/>
</dbReference>
<comment type="subunit">
    <text evidence="5">Homodimer. Interacts with FtsZ.</text>
</comment>
<evidence type="ECO:0000256" key="3">
    <source>
        <dbReference type="ARBA" id="ARBA00023306"/>
    </source>
</evidence>
<dbReference type="EMBL" id="JACHND010000001">
    <property type="protein sequence ID" value="MBB4702677.1"/>
    <property type="molecule type" value="Genomic_DNA"/>
</dbReference>
<accession>A0A7W7D9E2</accession>
<evidence type="ECO:0000256" key="5">
    <source>
        <dbReference type="HAMAP-Rule" id="MF_01197"/>
    </source>
</evidence>
<keyword evidence="1 5" id="KW-0132">Cell division</keyword>
<comment type="subcellular location">
    <subcellularLocation>
        <location evidence="5">Cytoplasm</location>
    </subcellularLocation>
    <text evidence="5">Localizes to the division site, in a FtsZ-dependent manner.</text>
</comment>
<dbReference type="GO" id="GO:0000917">
    <property type="term" value="P:division septum assembly"/>
    <property type="evidence" value="ECO:0007669"/>
    <property type="project" value="UniProtKB-KW"/>
</dbReference>
<comment type="function">
    <text evidence="4 5">Cell division protein that is part of the divisome complex and is recruited early to the Z-ring. Probably stimulates Z-ring formation, perhaps through the cross-linking of FtsZ protofilaments. Its function overlaps with FtsA.</text>
</comment>
<evidence type="ECO:0000256" key="4">
    <source>
        <dbReference type="ARBA" id="ARBA00044936"/>
    </source>
</evidence>
<dbReference type="AlphaFoldDB" id="A0A7W7D9E2"/>
<evidence type="ECO:0000256" key="1">
    <source>
        <dbReference type="ARBA" id="ARBA00022618"/>
    </source>
</evidence>
<keyword evidence="8" id="KW-1185">Reference proteome</keyword>
<feature type="compositionally biased region" description="Basic and acidic residues" evidence="6">
    <location>
        <begin position="1"/>
        <end position="12"/>
    </location>
</feature>
<organism evidence="7 8">
    <name type="scientific">Sphaerisporangium siamense</name>
    <dbReference type="NCBI Taxonomy" id="795645"/>
    <lineage>
        <taxon>Bacteria</taxon>
        <taxon>Bacillati</taxon>
        <taxon>Actinomycetota</taxon>
        <taxon>Actinomycetes</taxon>
        <taxon>Streptosporangiales</taxon>
        <taxon>Streptosporangiaceae</taxon>
        <taxon>Sphaerisporangium</taxon>
    </lineage>
</organism>
<proteinExistence type="inferred from homology"/>
<keyword evidence="5" id="KW-0963">Cytoplasm</keyword>
<dbReference type="Proteomes" id="UP000542210">
    <property type="component" value="Unassembled WGS sequence"/>
</dbReference>
<dbReference type="PANTHER" id="PTHR35798">
    <property type="entry name" value="CELL DIVISION PROTEIN SEPF"/>
    <property type="match status" value="1"/>
</dbReference>
<feature type="region of interest" description="Disordered" evidence="6">
    <location>
        <begin position="1"/>
        <end position="31"/>
    </location>
</feature>
<gene>
    <name evidence="5" type="primary">sepF</name>
    <name evidence="7" type="ORF">BJ982_004221</name>
</gene>
<dbReference type="InterPro" id="IPR038594">
    <property type="entry name" value="SepF-like_sf"/>
</dbReference>
<dbReference type="RefSeq" id="WP_373869607.1">
    <property type="nucleotide sequence ID" value="NZ_BOOV01000005.1"/>
</dbReference>
<comment type="similarity">
    <text evidence="5">Belongs to the SepF family.</text>
</comment>
<keyword evidence="2 5" id="KW-0717">Septation</keyword>
<dbReference type="GO" id="GO:0005737">
    <property type="term" value="C:cytoplasm"/>
    <property type="evidence" value="ECO:0007669"/>
    <property type="project" value="UniProtKB-SubCell"/>
</dbReference>
<name>A0A7W7D9E2_9ACTN</name>
<dbReference type="Gene3D" id="3.30.110.150">
    <property type="entry name" value="SepF-like protein"/>
    <property type="match status" value="1"/>
</dbReference>
<dbReference type="GO" id="GO:0043093">
    <property type="term" value="P:FtsZ-dependent cytokinesis"/>
    <property type="evidence" value="ECO:0007669"/>
    <property type="project" value="UniProtKB-UniRule"/>
</dbReference>
<sequence length="106" mass="11249">MADPRSFSDADARTSPAAPLAPRPNPSVIKTLHPRDYNEALFVGHYYREGLPVIMDLTGLADADAKPLVDFAAGLVLGLRGDMDRVAHKVFLLVPPGVVIDGALSG</sequence>
<comment type="caution">
    <text evidence="7">The sequence shown here is derived from an EMBL/GenBank/DDBJ whole genome shotgun (WGS) entry which is preliminary data.</text>
</comment>
<protein>
    <recommendedName>
        <fullName evidence="5">Cell division protein SepF</fullName>
    </recommendedName>
</protein>
<dbReference type="PANTHER" id="PTHR35798:SF1">
    <property type="entry name" value="CELL DIVISION PROTEIN SEPF"/>
    <property type="match status" value="1"/>
</dbReference>
<evidence type="ECO:0000256" key="6">
    <source>
        <dbReference type="SAM" id="MobiDB-lite"/>
    </source>
</evidence>
<evidence type="ECO:0000313" key="7">
    <source>
        <dbReference type="EMBL" id="MBB4702677.1"/>
    </source>
</evidence>
<evidence type="ECO:0000313" key="8">
    <source>
        <dbReference type="Proteomes" id="UP000542210"/>
    </source>
</evidence>